<accession>A0AAD8MBY0</accession>
<sequence length="373" mass="42756">MTSKLISSYSNANTSSASRDEPQPQWTNVTVYFAEHLIAEILCCLPVDFGSLDNATAVEIDEPWKTLFHDTRVVGSFNGILCLFNPEVDMFLWNPATRKCMKLPTVPTEFRRPMEFGWCAYCGFGYEAVNDDYKVLRILRPDDQYLSDYKVTVYSLKTNSWRRLQNISSHFRLVGPWGMFLGGALHWITVKALGLENCPSILAFDLGAENCREVPMPHKIGEELSLAIFADSLCILEYHLNTHVDVWVMNDYGVGNSWCKLFSVEQPRVSRSCVSLSPLAYSKSQKDVLIVVDNKKLMWYNLKRKEFKTVKIANAPDVFDIEVFTESLVPPDNNFSCAGKQMQKQPQEKRKQQQQQKRNKRDNFLSKGFKLVL</sequence>
<feature type="region of interest" description="Disordered" evidence="1">
    <location>
        <begin position="1"/>
        <end position="22"/>
    </location>
</feature>
<protein>
    <submittedName>
        <fullName evidence="3">F-box domain-containing protein</fullName>
    </submittedName>
</protein>
<evidence type="ECO:0000313" key="4">
    <source>
        <dbReference type="Proteomes" id="UP001237642"/>
    </source>
</evidence>
<evidence type="ECO:0000256" key="1">
    <source>
        <dbReference type="SAM" id="MobiDB-lite"/>
    </source>
</evidence>
<dbReference type="SUPFAM" id="SSF50965">
    <property type="entry name" value="Galactose oxidase, central domain"/>
    <property type="match status" value="1"/>
</dbReference>
<reference evidence="3" key="1">
    <citation type="submission" date="2023-02" db="EMBL/GenBank/DDBJ databases">
        <title>Genome of toxic invasive species Heracleum sosnowskyi carries increased number of genes despite the absence of recent whole-genome duplications.</title>
        <authorList>
            <person name="Schelkunov M."/>
            <person name="Shtratnikova V."/>
            <person name="Makarenko M."/>
            <person name="Klepikova A."/>
            <person name="Omelchenko D."/>
            <person name="Novikova G."/>
            <person name="Obukhova E."/>
            <person name="Bogdanov V."/>
            <person name="Penin A."/>
            <person name="Logacheva M."/>
        </authorList>
    </citation>
    <scope>NUCLEOTIDE SEQUENCE</scope>
    <source>
        <strain evidence="3">Hsosn_3</strain>
        <tissue evidence="3">Leaf</tissue>
    </source>
</reference>
<dbReference type="InterPro" id="IPR050796">
    <property type="entry name" value="SCF_F-box_component"/>
</dbReference>
<keyword evidence="4" id="KW-1185">Reference proteome</keyword>
<name>A0AAD8MBY0_9APIA</name>
<evidence type="ECO:0000313" key="3">
    <source>
        <dbReference type="EMBL" id="KAK1367157.1"/>
    </source>
</evidence>
<evidence type="ECO:0000259" key="2">
    <source>
        <dbReference type="Pfam" id="PF07734"/>
    </source>
</evidence>
<dbReference type="InterPro" id="IPR006527">
    <property type="entry name" value="F-box-assoc_dom_typ1"/>
</dbReference>
<dbReference type="PANTHER" id="PTHR31672">
    <property type="entry name" value="BNACNNG10540D PROTEIN"/>
    <property type="match status" value="1"/>
</dbReference>
<dbReference type="Proteomes" id="UP001237642">
    <property type="component" value="Unassembled WGS sequence"/>
</dbReference>
<organism evidence="3 4">
    <name type="scientific">Heracleum sosnowskyi</name>
    <dbReference type="NCBI Taxonomy" id="360622"/>
    <lineage>
        <taxon>Eukaryota</taxon>
        <taxon>Viridiplantae</taxon>
        <taxon>Streptophyta</taxon>
        <taxon>Embryophyta</taxon>
        <taxon>Tracheophyta</taxon>
        <taxon>Spermatophyta</taxon>
        <taxon>Magnoliopsida</taxon>
        <taxon>eudicotyledons</taxon>
        <taxon>Gunneridae</taxon>
        <taxon>Pentapetalae</taxon>
        <taxon>asterids</taxon>
        <taxon>campanulids</taxon>
        <taxon>Apiales</taxon>
        <taxon>Apiaceae</taxon>
        <taxon>Apioideae</taxon>
        <taxon>apioid superclade</taxon>
        <taxon>Tordylieae</taxon>
        <taxon>Tordyliinae</taxon>
        <taxon>Heracleum</taxon>
    </lineage>
</organism>
<dbReference type="InterPro" id="IPR011043">
    <property type="entry name" value="Gal_Oxase/kelch_b-propeller"/>
</dbReference>
<feature type="compositionally biased region" description="Low complexity" evidence="1">
    <location>
        <begin position="7"/>
        <end position="17"/>
    </location>
</feature>
<dbReference type="NCBIfam" id="TIGR01640">
    <property type="entry name" value="F_box_assoc_1"/>
    <property type="match status" value="1"/>
</dbReference>
<gene>
    <name evidence="3" type="ORF">POM88_042718</name>
</gene>
<dbReference type="AlphaFoldDB" id="A0AAD8MBY0"/>
<feature type="domain" description="F-box associated beta-propeller type 1" evidence="2">
    <location>
        <begin position="76"/>
        <end position="329"/>
    </location>
</feature>
<reference evidence="3" key="2">
    <citation type="submission" date="2023-05" db="EMBL/GenBank/DDBJ databases">
        <authorList>
            <person name="Schelkunov M.I."/>
        </authorList>
    </citation>
    <scope>NUCLEOTIDE SEQUENCE</scope>
    <source>
        <strain evidence="3">Hsosn_3</strain>
        <tissue evidence="3">Leaf</tissue>
    </source>
</reference>
<comment type="caution">
    <text evidence="3">The sequence shown here is derived from an EMBL/GenBank/DDBJ whole genome shotgun (WGS) entry which is preliminary data.</text>
</comment>
<dbReference type="Pfam" id="PF07734">
    <property type="entry name" value="FBA_1"/>
    <property type="match status" value="1"/>
</dbReference>
<proteinExistence type="predicted"/>
<dbReference type="InterPro" id="IPR017451">
    <property type="entry name" value="F-box-assoc_interact_dom"/>
</dbReference>
<dbReference type="EMBL" id="JAUIZM010000009">
    <property type="protein sequence ID" value="KAK1367157.1"/>
    <property type="molecule type" value="Genomic_DNA"/>
</dbReference>
<dbReference type="PANTHER" id="PTHR31672:SF13">
    <property type="entry name" value="F-BOX PROTEIN CPR30-LIKE"/>
    <property type="match status" value="1"/>
</dbReference>
<feature type="region of interest" description="Disordered" evidence="1">
    <location>
        <begin position="338"/>
        <end position="361"/>
    </location>
</feature>